<dbReference type="EMBL" id="NBYN01000058">
    <property type="protein sequence ID" value="OSO89158.1"/>
    <property type="molecule type" value="Genomic_DNA"/>
</dbReference>
<evidence type="ECO:0000259" key="1">
    <source>
        <dbReference type="Pfam" id="PF05050"/>
    </source>
</evidence>
<dbReference type="Gene3D" id="3.40.50.150">
    <property type="entry name" value="Vaccinia Virus protein VP39"/>
    <property type="match status" value="1"/>
</dbReference>
<reference evidence="3" key="1">
    <citation type="submission" date="2017-04" db="EMBL/GenBank/DDBJ databases">
        <authorList>
            <person name="Abreu V.A."/>
            <person name="Popin R.V."/>
            <person name="Rigonato J."/>
            <person name="Andreote A.P."/>
            <person name="Schaker P.C."/>
            <person name="Hoff-Risseti C."/>
            <person name="Alvarenga D.O."/>
            <person name="Varani A.M."/>
            <person name="Fiore M.F."/>
        </authorList>
    </citation>
    <scope>NUCLEOTIDE SEQUENCE [LARGE SCALE GENOMIC DNA]</scope>
    <source>
        <strain evidence="3">CENA303</strain>
    </source>
</reference>
<dbReference type="Proteomes" id="UP000192997">
    <property type="component" value="Unassembled WGS sequence"/>
</dbReference>
<dbReference type="RefSeq" id="WP_009343612.1">
    <property type="nucleotide sequence ID" value="NZ_NBYN01000058.1"/>
</dbReference>
<feature type="domain" description="Methyltransferase FkbM" evidence="1">
    <location>
        <begin position="8"/>
        <end position="169"/>
    </location>
</feature>
<keyword evidence="2" id="KW-0489">Methyltransferase</keyword>
<dbReference type="NCBIfam" id="TIGR01444">
    <property type="entry name" value="fkbM_fam"/>
    <property type="match status" value="1"/>
</dbReference>
<accession>A0A1X4G3P6</accession>
<comment type="caution">
    <text evidence="2">The sequence shown here is derived from an EMBL/GenBank/DDBJ whole genome shotgun (WGS) entry which is preliminary data.</text>
</comment>
<gene>
    <name evidence="2" type="ORF">B7O87_13105</name>
</gene>
<evidence type="ECO:0000313" key="2">
    <source>
        <dbReference type="EMBL" id="OSO89158.1"/>
    </source>
</evidence>
<dbReference type="AlphaFoldDB" id="A0A1X4G3P6"/>
<organism evidence="2 3">
    <name type="scientific">Cylindrospermopsis raciborskii CENA303</name>
    <dbReference type="NCBI Taxonomy" id="1170769"/>
    <lineage>
        <taxon>Bacteria</taxon>
        <taxon>Bacillati</taxon>
        <taxon>Cyanobacteriota</taxon>
        <taxon>Cyanophyceae</taxon>
        <taxon>Nostocales</taxon>
        <taxon>Aphanizomenonaceae</taxon>
        <taxon>Cylindrospermopsis</taxon>
    </lineage>
</organism>
<protein>
    <submittedName>
        <fullName evidence="2">FkbM family methyltransferase</fullName>
    </submittedName>
</protein>
<dbReference type="GO" id="GO:0008168">
    <property type="term" value="F:methyltransferase activity"/>
    <property type="evidence" value="ECO:0007669"/>
    <property type="project" value="UniProtKB-KW"/>
</dbReference>
<name>A0A1X4G3P6_9CYAN</name>
<dbReference type="GO" id="GO:0032259">
    <property type="term" value="P:methylation"/>
    <property type="evidence" value="ECO:0007669"/>
    <property type="project" value="UniProtKB-KW"/>
</dbReference>
<dbReference type="SUPFAM" id="SSF53335">
    <property type="entry name" value="S-adenosyl-L-methionine-dependent methyltransferases"/>
    <property type="match status" value="1"/>
</dbReference>
<dbReference type="InterPro" id="IPR006342">
    <property type="entry name" value="FkbM_mtfrase"/>
</dbReference>
<keyword evidence="2" id="KW-0808">Transferase</keyword>
<proteinExistence type="predicted"/>
<dbReference type="Pfam" id="PF05050">
    <property type="entry name" value="Methyltransf_21"/>
    <property type="match status" value="1"/>
</dbReference>
<sequence>MDKNLIIDVGVHQGEDTEYYLKKGFRVVGIEANPQIYEATKNKLQSYIDNGQLQLLNVAIAPQDGEITFYTNLDKSIWGTTSSDFVVRNEILGTKSEAITVQGARFENILQDFGIPYYLKVDIEGSDILCVQALKHFDTKPQFISIESVKTSWSSLLEEFKLLKELGYQKFKVINQEKTAQQICPYPAREGNYIEHQFEFGASGLFGEETPGHWLSERAAINIYKRIFWFYKILGVQGIIYRYPLGRMLIETLNLKEPWYDTHASL</sequence>
<dbReference type="InterPro" id="IPR029063">
    <property type="entry name" value="SAM-dependent_MTases_sf"/>
</dbReference>
<evidence type="ECO:0000313" key="3">
    <source>
        <dbReference type="Proteomes" id="UP000192997"/>
    </source>
</evidence>